<reference evidence="1 2" key="1">
    <citation type="submission" date="2006-04" db="EMBL/GenBank/DDBJ databases">
        <authorList>
            <person name="Nierman W.C."/>
        </authorList>
    </citation>
    <scope>NUCLEOTIDE SEQUENCE [LARGE SCALE GENOMIC DNA]</scope>
    <source>
        <strain evidence="1 2">DW4/3-1</strain>
    </source>
</reference>
<organism evidence="1 2">
    <name type="scientific">Stigmatella aurantiaca (strain DW4/3-1)</name>
    <dbReference type="NCBI Taxonomy" id="378806"/>
    <lineage>
        <taxon>Bacteria</taxon>
        <taxon>Pseudomonadati</taxon>
        <taxon>Myxococcota</taxon>
        <taxon>Myxococcia</taxon>
        <taxon>Myxococcales</taxon>
        <taxon>Cystobacterineae</taxon>
        <taxon>Archangiaceae</taxon>
        <taxon>Stigmatella</taxon>
    </lineage>
</organism>
<dbReference type="AlphaFoldDB" id="Q08NL9"/>
<gene>
    <name evidence="1" type="ORF">STIAU_4735</name>
</gene>
<accession>Q08NL9</accession>
<protein>
    <submittedName>
        <fullName evidence="1">Uncharacterized protein</fullName>
    </submittedName>
</protein>
<dbReference type="OrthoDB" id="5525539at2"/>
<dbReference type="PATRIC" id="fig|378806.16.peg.822"/>
<sequence length="125" mass="13193">MPTFAATLSSPTAARGDPLREAVESLSQALPARADAAVLVELLEDDLREGLDALGEVEAHFSEVIDALSAETPSAFALLSVGDEQRVLQRLDTLVGVVTQVRRRLSKAAVLLKASPGTSPARFGR</sequence>
<comment type="caution">
    <text evidence="1">The sequence shown here is derived from an EMBL/GenBank/DDBJ whole genome shotgun (WGS) entry which is preliminary data.</text>
</comment>
<dbReference type="EMBL" id="AAMD01000278">
    <property type="protein sequence ID" value="EAU62077.1"/>
    <property type="molecule type" value="Genomic_DNA"/>
</dbReference>
<dbReference type="Proteomes" id="UP000032702">
    <property type="component" value="Unassembled WGS sequence"/>
</dbReference>
<name>Q08NL9_STIAD</name>
<evidence type="ECO:0000313" key="1">
    <source>
        <dbReference type="EMBL" id="EAU62077.1"/>
    </source>
</evidence>
<dbReference type="RefSeq" id="WP_002619857.1">
    <property type="nucleotide sequence ID" value="NC_014623.1"/>
</dbReference>
<proteinExistence type="predicted"/>
<evidence type="ECO:0000313" key="2">
    <source>
        <dbReference type="Proteomes" id="UP000032702"/>
    </source>
</evidence>